<proteinExistence type="predicted"/>
<comment type="caution">
    <text evidence="1">The sequence shown here is derived from an EMBL/GenBank/DDBJ whole genome shotgun (WGS) entry which is preliminary data.</text>
</comment>
<sequence>MFGVEEKKEIVKVEEKKKKKRMGSRDIEIEKTDNLIRRQVAFSERRKSLFKKAKELSILCDVEVGVIVFSSTGKLYEFSRPSMEHILSRYGAEQQQPNAQPPPQVVELDTAILQEEMAKLRSAYVRMTGKELDGLQIKELQDLENQLSEAILSVKGKKEQVLVEQLEKSRLQEQMAMAEIEDLRKQLEEIKNKTKSELGSSSSDHGSKYRSLRMRASNC</sequence>
<evidence type="ECO:0000313" key="2">
    <source>
        <dbReference type="Proteomes" id="UP001177021"/>
    </source>
</evidence>
<accession>A0ACB0LWM3</accession>
<dbReference type="EMBL" id="CASHSV030000716">
    <property type="protein sequence ID" value="CAJ2673285.1"/>
    <property type="molecule type" value="Genomic_DNA"/>
</dbReference>
<name>A0ACB0LWM3_TRIPR</name>
<keyword evidence="2" id="KW-1185">Reference proteome</keyword>
<protein>
    <submittedName>
        <fullName evidence="1">Uncharacterized protein</fullName>
    </submittedName>
</protein>
<gene>
    <name evidence="1" type="ORF">MILVUS5_LOCUS36786</name>
</gene>
<reference evidence="1" key="1">
    <citation type="submission" date="2023-10" db="EMBL/GenBank/DDBJ databases">
        <authorList>
            <person name="Rodriguez Cubillos JULIANA M."/>
            <person name="De Vega J."/>
        </authorList>
    </citation>
    <scope>NUCLEOTIDE SEQUENCE</scope>
</reference>
<organism evidence="1 2">
    <name type="scientific">Trifolium pratense</name>
    <name type="common">Red clover</name>
    <dbReference type="NCBI Taxonomy" id="57577"/>
    <lineage>
        <taxon>Eukaryota</taxon>
        <taxon>Viridiplantae</taxon>
        <taxon>Streptophyta</taxon>
        <taxon>Embryophyta</taxon>
        <taxon>Tracheophyta</taxon>
        <taxon>Spermatophyta</taxon>
        <taxon>Magnoliopsida</taxon>
        <taxon>eudicotyledons</taxon>
        <taxon>Gunneridae</taxon>
        <taxon>Pentapetalae</taxon>
        <taxon>rosids</taxon>
        <taxon>fabids</taxon>
        <taxon>Fabales</taxon>
        <taxon>Fabaceae</taxon>
        <taxon>Papilionoideae</taxon>
        <taxon>50 kb inversion clade</taxon>
        <taxon>NPAAA clade</taxon>
        <taxon>Hologalegina</taxon>
        <taxon>IRL clade</taxon>
        <taxon>Trifolieae</taxon>
        <taxon>Trifolium</taxon>
    </lineage>
</organism>
<dbReference type="Proteomes" id="UP001177021">
    <property type="component" value="Unassembled WGS sequence"/>
</dbReference>
<evidence type="ECO:0000313" key="1">
    <source>
        <dbReference type="EMBL" id="CAJ2673285.1"/>
    </source>
</evidence>